<dbReference type="InterPro" id="IPR043519">
    <property type="entry name" value="NT_sf"/>
</dbReference>
<dbReference type="RefSeq" id="WP_015556800.1">
    <property type="nucleotide sequence ID" value="NC_021038.1"/>
</dbReference>
<name>A0AB94IXS8_9BACT</name>
<dbReference type="KEGG" id="sbr:SY1_17250"/>
<dbReference type="InterPro" id="IPR052548">
    <property type="entry name" value="Type_VII_TA_antitoxin"/>
</dbReference>
<dbReference type="CDD" id="cd05403">
    <property type="entry name" value="NT_KNTase_like"/>
    <property type="match status" value="1"/>
</dbReference>
<evidence type="ECO:0000259" key="1">
    <source>
        <dbReference type="Pfam" id="PF01909"/>
    </source>
</evidence>
<dbReference type="Proteomes" id="UP000008957">
    <property type="component" value="Chromosome"/>
</dbReference>
<dbReference type="Pfam" id="PF01909">
    <property type="entry name" value="NTP_transf_2"/>
    <property type="match status" value="1"/>
</dbReference>
<dbReference type="PANTHER" id="PTHR33933:SF1">
    <property type="entry name" value="PROTEIN ADENYLYLTRANSFERASE MNTA-RELATED"/>
    <property type="match status" value="1"/>
</dbReference>
<dbReference type="SUPFAM" id="SSF81301">
    <property type="entry name" value="Nucleotidyltransferase"/>
    <property type="match status" value="1"/>
</dbReference>
<dbReference type="Gene3D" id="3.30.460.10">
    <property type="entry name" value="Beta Polymerase, domain 2"/>
    <property type="match status" value="1"/>
</dbReference>
<dbReference type="GO" id="GO:0016779">
    <property type="term" value="F:nucleotidyltransferase activity"/>
    <property type="evidence" value="ECO:0007669"/>
    <property type="project" value="InterPro"/>
</dbReference>
<reference evidence="2 3" key="2">
    <citation type="submission" date="2010-03" db="EMBL/GenBank/DDBJ databases">
        <authorList>
            <person name="Pajon A."/>
        </authorList>
    </citation>
    <scope>NUCLEOTIDE SEQUENCE [LARGE SCALE GENOMIC DNA]</scope>
    <source>
        <strain evidence="2 3">SGP1</strain>
    </source>
</reference>
<dbReference type="AlphaFoldDB" id="A0AB94IXS8"/>
<dbReference type="PANTHER" id="PTHR33933">
    <property type="entry name" value="NUCLEOTIDYLTRANSFERASE"/>
    <property type="match status" value="1"/>
</dbReference>
<evidence type="ECO:0000313" key="3">
    <source>
        <dbReference type="Proteomes" id="UP000008957"/>
    </source>
</evidence>
<dbReference type="EMBL" id="FP929056">
    <property type="protein sequence ID" value="CBL28653.1"/>
    <property type="molecule type" value="Genomic_DNA"/>
</dbReference>
<dbReference type="InterPro" id="IPR002934">
    <property type="entry name" value="Polymerase_NTP_transf_dom"/>
</dbReference>
<evidence type="ECO:0000313" key="2">
    <source>
        <dbReference type="EMBL" id="CBL28653.1"/>
    </source>
</evidence>
<gene>
    <name evidence="2" type="ORF">SY1_17250</name>
</gene>
<sequence>MEAQVLERDTERLQEALDSLPFLEPVVKDTLKEFVLRLKEAEGENLLRVVLFGSMARGDFDEESDTDVFVLLKEGTDIQLTERVCNIADDAATSISDCYVYISPFIETADSIAEEYKGISRWRFEPVFDAIREEGVVLFESGGR</sequence>
<proteinExistence type="predicted"/>
<keyword evidence="3" id="KW-1185">Reference proteome</keyword>
<protein>
    <submittedName>
        <fullName evidence="2">Nucleotidyltransferase domain</fullName>
    </submittedName>
</protein>
<reference evidence="3" key="1">
    <citation type="submission" date="2010-03" db="EMBL/GenBank/DDBJ databases">
        <title>The genome sequence of Synergistetes sp. SGP1.</title>
        <authorList>
            <consortium name="metaHIT consortium -- http://www.metahit.eu/"/>
            <person name="Pajon A."/>
            <person name="Turner K."/>
            <person name="Parkhill J."/>
            <person name="Wade W."/>
            <person name="Vartoukian S."/>
        </authorList>
    </citation>
    <scope>NUCLEOTIDE SEQUENCE [LARGE SCALE GENOMIC DNA]</scope>
    <source>
        <strain evidence="3">SGP1</strain>
    </source>
</reference>
<accession>A0AB94IXS8</accession>
<organism evidence="2 3">
    <name type="scientific">Fretibacterium fastidiosum</name>
    <dbReference type="NCBI Taxonomy" id="651822"/>
    <lineage>
        <taxon>Bacteria</taxon>
        <taxon>Thermotogati</taxon>
        <taxon>Synergistota</taxon>
        <taxon>Synergistia</taxon>
        <taxon>Synergistales</taxon>
        <taxon>Aminobacteriaceae</taxon>
        <taxon>Fretibacterium</taxon>
    </lineage>
</organism>
<feature type="domain" description="Polymerase nucleotidyl transferase" evidence="1">
    <location>
        <begin position="32"/>
        <end position="90"/>
    </location>
</feature>